<dbReference type="Proteomes" id="UP000294508">
    <property type="component" value="Unassembled WGS sequence"/>
</dbReference>
<dbReference type="CDD" id="cd00293">
    <property type="entry name" value="USP-like"/>
    <property type="match status" value="1"/>
</dbReference>
<evidence type="ECO:0000313" key="2">
    <source>
        <dbReference type="EMBL" id="TCO20326.1"/>
    </source>
</evidence>
<gene>
    <name evidence="2" type="ORF">EV652_11272</name>
</gene>
<evidence type="ECO:0000259" key="1">
    <source>
        <dbReference type="Pfam" id="PF00582"/>
    </source>
</evidence>
<dbReference type="Pfam" id="PF00582">
    <property type="entry name" value="Usp"/>
    <property type="match status" value="1"/>
</dbReference>
<dbReference type="RefSeq" id="WP_132212859.1">
    <property type="nucleotide sequence ID" value="NZ_SLWN01000012.1"/>
</dbReference>
<dbReference type="Gene3D" id="3.40.50.12370">
    <property type="match status" value="1"/>
</dbReference>
<evidence type="ECO:0000313" key="3">
    <source>
        <dbReference type="Proteomes" id="UP000294508"/>
    </source>
</evidence>
<dbReference type="EMBL" id="SLWN01000012">
    <property type="protein sequence ID" value="TCO20326.1"/>
    <property type="molecule type" value="Genomic_DNA"/>
</dbReference>
<protein>
    <submittedName>
        <fullName evidence="2">Universal stress protein family protein</fullName>
    </submittedName>
</protein>
<dbReference type="AlphaFoldDB" id="A0A4R2H4E9"/>
<organism evidence="2 3">
    <name type="scientific">Kribbella steppae</name>
    <dbReference type="NCBI Taxonomy" id="2512223"/>
    <lineage>
        <taxon>Bacteria</taxon>
        <taxon>Bacillati</taxon>
        <taxon>Actinomycetota</taxon>
        <taxon>Actinomycetes</taxon>
        <taxon>Propionibacteriales</taxon>
        <taxon>Kribbellaceae</taxon>
        <taxon>Kribbella</taxon>
    </lineage>
</organism>
<dbReference type="OrthoDB" id="5179911at2"/>
<dbReference type="SUPFAM" id="SSF52402">
    <property type="entry name" value="Adenine nucleotide alpha hydrolases-like"/>
    <property type="match status" value="1"/>
</dbReference>
<feature type="domain" description="UspA" evidence="1">
    <location>
        <begin position="36"/>
        <end position="135"/>
    </location>
</feature>
<name>A0A4R2H4E9_9ACTN</name>
<accession>A0A4R2H4E9</accession>
<proteinExistence type="predicted"/>
<reference evidence="2 3" key="1">
    <citation type="journal article" date="2015" name="Stand. Genomic Sci.">
        <title>Genomic Encyclopedia of Bacterial and Archaeal Type Strains, Phase III: the genomes of soil and plant-associated and newly described type strains.</title>
        <authorList>
            <person name="Whitman W.B."/>
            <person name="Woyke T."/>
            <person name="Klenk H.P."/>
            <person name="Zhou Y."/>
            <person name="Lilburn T.G."/>
            <person name="Beck B.J."/>
            <person name="De Vos P."/>
            <person name="Vandamme P."/>
            <person name="Eisen J.A."/>
            <person name="Garrity G."/>
            <person name="Hugenholtz P."/>
            <person name="Kyrpides N.C."/>
        </authorList>
    </citation>
    <scope>NUCLEOTIDE SEQUENCE [LARGE SCALE GENOMIC DNA]</scope>
    <source>
        <strain evidence="2 3">VKM Ac-2572</strain>
    </source>
</reference>
<dbReference type="InterPro" id="IPR006016">
    <property type="entry name" value="UspA"/>
</dbReference>
<comment type="caution">
    <text evidence="2">The sequence shown here is derived from an EMBL/GenBank/DDBJ whole genome shotgun (WGS) entry which is preliminary data.</text>
</comment>
<keyword evidence="3" id="KW-1185">Reference proteome</keyword>
<sequence length="160" mass="16752">MSEQPATVVTVVPPELAGPVVVVPDGWDPTQVQGLIVVGVSASAASQEAVGCAFEAAATRGAELILVHVLDDVPAGSGGIADQPWYPAARRLVSHALDGWADKFPAVTFRTHYRRGDPAEVLARYSRATDLLVIGGPLSTPLGMSLRERSRCPIVFAGGR</sequence>